<dbReference type="InterPro" id="IPR049712">
    <property type="entry name" value="Poly_export"/>
</dbReference>
<dbReference type="Gene3D" id="3.30.1950.10">
    <property type="entry name" value="wza like domain"/>
    <property type="match status" value="1"/>
</dbReference>
<feature type="chain" id="PRO_5045414903" evidence="2">
    <location>
        <begin position="21"/>
        <end position="374"/>
    </location>
</feature>
<evidence type="ECO:0000313" key="5">
    <source>
        <dbReference type="Proteomes" id="UP001553161"/>
    </source>
</evidence>
<dbReference type="EMBL" id="JBFBVU010000013">
    <property type="protein sequence ID" value="MEV8467434.1"/>
    <property type="molecule type" value="Genomic_DNA"/>
</dbReference>
<dbReference type="Gene3D" id="3.10.560.10">
    <property type="entry name" value="Outer membrane lipoprotein wza domain like"/>
    <property type="match status" value="2"/>
</dbReference>
<dbReference type="InterPro" id="IPR003715">
    <property type="entry name" value="Poly_export_N"/>
</dbReference>
<feature type="signal peptide" evidence="2">
    <location>
        <begin position="1"/>
        <end position="20"/>
    </location>
</feature>
<evidence type="ECO:0000256" key="2">
    <source>
        <dbReference type="SAM" id="SignalP"/>
    </source>
</evidence>
<gene>
    <name evidence="4" type="ORF">AB0T83_11655</name>
</gene>
<dbReference type="Proteomes" id="UP001553161">
    <property type="component" value="Unassembled WGS sequence"/>
</dbReference>
<dbReference type="PROSITE" id="PS51257">
    <property type="entry name" value="PROKAR_LIPOPROTEIN"/>
    <property type="match status" value="1"/>
</dbReference>
<evidence type="ECO:0000259" key="3">
    <source>
        <dbReference type="Pfam" id="PF02563"/>
    </source>
</evidence>
<sequence length="374" mass="40124">MMRNFVRNVVAVLALTGLMACDGAIPRTGPTKDEVFESSVQRDGDTYIVVVNRGIARAAEYTPPLGFSASFRNAPVLQPDEIRPGDTLGMMIWENVQEGLLEVAGTPAPLTQIQVDGEGKIFVPYAGRVTAAGKTPEELRDELSQILGAQTPDPQILISRTAGDGATVSVSGNVGAQGVYPIERPTRRLSSMLARAGGVTIEPEIAQVTVLRGNLSGRVWFNSLFQTPANDIALRAGDRILVEADERYYVALGATGRQSRIRFESQELSAMEALAQVGGLSTLTADPTGIFILREEPEFVARRVTGQKTLQGAKQVAYIFNLTSGEGLFAARNFTVRDEDTIYVTEAPISQFNKAVSAVFGSLTTVASVQTIAN</sequence>
<reference evidence="4 5" key="1">
    <citation type="submission" date="2024-07" db="EMBL/GenBank/DDBJ databases">
        <authorList>
            <person name="Kang M."/>
        </authorList>
    </citation>
    <scope>NUCLEOTIDE SEQUENCE [LARGE SCALE GENOMIC DNA]</scope>
    <source>
        <strain evidence="4 5">DFM31</strain>
    </source>
</reference>
<dbReference type="PANTHER" id="PTHR33619">
    <property type="entry name" value="POLYSACCHARIDE EXPORT PROTEIN GFCE-RELATED"/>
    <property type="match status" value="1"/>
</dbReference>
<protein>
    <submittedName>
        <fullName evidence="4">Polysaccharide biosynthesis/export family protein</fullName>
    </submittedName>
</protein>
<evidence type="ECO:0000313" key="4">
    <source>
        <dbReference type="EMBL" id="MEV8467434.1"/>
    </source>
</evidence>
<proteinExistence type="predicted"/>
<keyword evidence="1 2" id="KW-0732">Signal</keyword>
<evidence type="ECO:0000256" key="1">
    <source>
        <dbReference type="ARBA" id="ARBA00022729"/>
    </source>
</evidence>
<feature type="domain" description="Polysaccharide export protein N-terminal" evidence="3">
    <location>
        <begin position="79"/>
        <end position="158"/>
    </location>
</feature>
<comment type="caution">
    <text evidence="4">The sequence shown here is derived from an EMBL/GenBank/DDBJ whole genome shotgun (WGS) entry which is preliminary data.</text>
</comment>
<dbReference type="PANTHER" id="PTHR33619:SF3">
    <property type="entry name" value="POLYSACCHARIDE EXPORT PROTEIN GFCE-RELATED"/>
    <property type="match status" value="1"/>
</dbReference>
<organism evidence="4 5">
    <name type="scientific">Meridianimarinicoccus marinus</name>
    <dbReference type="NCBI Taxonomy" id="3231483"/>
    <lineage>
        <taxon>Bacteria</taxon>
        <taxon>Pseudomonadati</taxon>
        <taxon>Pseudomonadota</taxon>
        <taxon>Alphaproteobacteria</taxon>
        <taxon>Rhodobacterales</taxon>
        <taxon>Paracoccaceae</taxon>
        <taxon>Meridianimarinicoccus</taxon>
    </lineage>
</organism>
<dbReference type="Pfam" id="PF02563">
    <property type="entry name" value="Poly_export"/>
    <property type="match status" value="1"/>
</dbReference>
<keyword evidence="5" id="KW-1185">Reference proteome</keyword>
<accession>A0ABV3L777</accession>
<name>A0ABV3L777_9RHOB</name>